<evidence type="ECO:0000313" key="2">
    <source>
        <dbReference type="EMBL" id="RPB20859.1"/>
    </source>
</evidence>
<evidence type="ECO:0000256" key="1">
    <source>
        <dbReference type="SAM" id="MobiDB-lite"/>
    </source>
</evidence>
<name>A0A3N4LH99_9PEZI</name>
<organism evidence="2 3">
    <name type="scientific">Terfezia boudieri ATCC MYA-4762</name>
    <dbReference type="NCBI Taxonomy" id="1051890"/>
    <lineage>
        <taxon>Eukaryota</taxon>
        <taxon>Fungi</taxon>
        <taxon>Dikarya</taxon>
        <taxon>Ascomycota</taxon>
        <taxon>Pezizomycotina</taxon>
        <taxon>Pezizomycetes</taxon>
        <taxon>Pezizales</taxon>
        <taxon>Pezizaceae</taxon>
        <taxon>Terfezia</taxon>
    </lineage>
</organism>
<dbReference type="Proteomes" id="UP000267821">
    <property type="component" value="Unassembled WGS sequence"/>
</dbReference>
<keyword evidence="3" id="KW-1185">Reference proteome</keyword>
<protein>
    <submittedName>
        <fullName evidence="2">Uncharacterized protein</fullName>
    </submittedName>
</protein>
<dbReference type="AlphaFoldDB" id="A0A3N4LH99"/>
<dbReference type="OrthoDB" id="10279112at2759"/>
<reference evidence="2 3" key="1">
    <citation type="journal article" date="2018" name="Nat. Ecol. Evol.">
        <title>Pezizomycetes genomes reveal the molecular basis of ectomycorrhizal truffle lifestyle.</title>
        <authorList>
            <person name="Murat C."/>
            <person name="Payen T."/>
            <person name="Noel B."/>
            <person name="Kuo A."/>
            <person name="Morin E."/>
            <person name="Chen J."/>
            <person name="Kohler A."/>
            <person name="Krizsan K."/>
            <person name="Balestrini R."/>
            <person name="Da Silva C."/>
            <person name="Montanini B."/>
            <person name="Hainaut M."/>
            <person name="Levati E."/>
            <person name="Barry K.W."/>
            <person name="Belfiori B."/>
            <person name="Cichocki N."/>
            <person name="Clum A."/>
            <person name="Dockter R.B."/>
            <person name="Fauchery L."/>
            <person name="Guy J."/>
            <person name="Iotti M."/>
            <person name="Le Tacon F."/>
            <person name="Lindquist E.A."/>
            <person name="Lipzen A."/>
            <person name="Malagnac F."/>
            <person name="Mello A."/>
            <person name="Molinier V."/>
            <person name="Miyauchi S."/>
            <person name="Poulain J."/>
            <person name="Riccioni C."/>
            <person name="Rubini A."/>
            <person name="Sitrit Y."/>
            <person name="Splivallo R."/>
            <person name="Traeger S."/>
            <person name="Wang M."/>
            <person name="Zifcakova L."/>
            <person name="Wipf D."/>
            <person name="Zambonelli A."/>
            <person name="Paolocci F."/>
            <person name="Nowrousian M."/>
            <person name="Ottonello S."/>
            <person name="Baldrian P."/>
            <person name="Spatafora J.W."/>
            <person name="Henrissat B."/>
            <person name="Nagy L.G."/>
            <person name="Aury J.M."/>
            <person name="Wincker P."/>
            <person name="Grigoriev I.V."/>
            <person name="Bonfante P."/>
            <person name="Martin F.M."/>
        </authorList>
    </citation>
    <scope>NUCLEOTIDE SEQUENCE [LARGE SCALE GENOMIC DNA]</scope>
    <source>
        <strain evidence="2 3">ATCC MYA-4762</strain>
    </source>
</reference>
<sequence>MSGANSSNHLEIHPRPAWSVPPTHNAANGATCEPQALVSHTPVLTIRSARHSSPKRLFLYFESFPTGHLIPNVLVKPETRTIVVKFRHSSFHRGLVSEELMREMGGPIQEQYVITQTSHEFELPDEFSITKWSWRRFRAPNGPGPEGRGGAHVLEVIFREDLERQVEENEMQVDN</sequence>
<feature type="region of interest" description="Disordered" evidence="1">
    <location>
        <begin position="1"/>
        <end position="26"/>
    </location>
</feature>
<proteinExistence type="predicted"/>
<gene>
    <name evidence="2" type="ORF">L211DRAFT_852035</name>
</gene>
<dbReference type="InParanoid" id="A0A3N4LH99"/>
<accession>A0A3N4LH99</accession>
<evidence type="ECO:0000313" key="3">
    <source>
        <dbReference type="Proteomes" id="UP000267821"/>
    </source>
</evidence>
<dbReference type="EMBL" id="ML121567">
    <property type="protein sequence ID" value="RPB20859.1"/>
    <property type="molecule type" value="Genomic_DNA"/>
</dbReference>